<sequence>MAKADKTDDQQVNPAVEPLTLNEFCLRLSTRDKRVELIGAFNFVEKQAGRFKDAESNYQARFEAFVNKPV</sequence>
<dbReference type="KEGG" id="vg:54982887"/>
<dbReference type="RefSeq" id="YP_009792679.1">
    <property type="nucleotide sequence ID" value="NC_047861.1"/>
</dbReference>
<proteinExistence type="predicted"/>
<dbReference type="EMBL" id="MF663786">
    <property type="protein sequence ID" value="ATI15631.1"/>
    <property type="molecule type" value="Genomic_DNA"/>
</dbReference>
<dbReference type="Proteomes" id="UP000228765">
    <property type="component" value="Segment"/>
</dbReference>
<accession>A0A291L9W1</accession>
<name>A0A291L9W1_9CAUD</name>
<keyword evidence="2" id="KW-1185">Reference proteome</keyword>
<organism evidence="1 2">
    <name type="scientific">Bordetella phage vB_BbrM_PHB04</name>
    <dbReference type="NCBI Taxonomy" id="2029657"/>
    <lineage>
        <taxon>Viruses</taxon>
        <taxon>Duplodnaviria</taxon>
        <taxon>Heunggongvirae</taxon>
        <taxon>Uroviricota</taxon>
        <taxon>Caudoviricetes</taxon>
        <taxon>Phabquatrovirus</taxon>
        <taxon>Phabquatrovirus PHB04</taxon>
    </lineage>
</organism>
<protein>
    <submittedName>
        <fullName evidence="1">Uncharacterized protein</fullName>
    </submittedName>
</protein>
<evidence type="ECO:0000313" key="2">
    <source>
        <dbReference type="Proteomes" id="UP000228765"/>
    </source>
</evidence>
<reference evidence="1 2" key="1">
    <citation type="submission" date="2017-08" db="EMBL/GenBank/DDBJ databases">
        <title>Complete genome sequence of a novel bacteriophage infecting Bordetella bronchiseptica.</title>
        <authorList>
            <person name="Chen Y."/>
            <person name="Song J."/>
            <person name="Wu B."/>
        </authorList>
    </citation>
    <scope>NUCLEOTIDE SEQUENCE [LARGE SCALE GENOMIC DNA]</scope>
</reference>
<evidence type="ECO:0000313" key="1">
    <source>
        <dbReference type="EMBL" id="ATI15631.1"/>
    </source>
</evidence>
<dbReference type="GeneID" id="54982887"/>